<organism evidence="6 7">
    <name type="scientific">Paenibacillus borealis</name>
    <dbReference type="NCBI Taxonomy" id="160799"/>
    <lineage>
        <taxon>Bacteria</taxon>
        <taxon>Bacillati</taxon>
        <taxon>Bacillota</taxon>
        <taxon>Bacilli</taxon>
        <taxon>Bacillales</taxon>
        <taxon>Paenibacillaceae</taxon>
        <taxon>Paenibacillus</taxon>
    </lineage>
</organism>
<evidence type="ECO:0000313" key="6">
    <source>
        <dbReference type="EMBL" id="AIQ56641.1"/>
    </source>
</evidence>
<feature type="domain" description="OmpR/PhoB-type" evidence="5">
    <location>
        <begin position="101"/>
        <end position="198"/>
    </location>
</feature>
<feature type="DNA-binding region" description="OmpR/PhoB-type" evidence="4">
    <location>
        <begin position="101"/>
        <end position="198"/>
    </location>
</feature>
<dbReference type="InterPro" id="IPR036388">
    <property type="entry name" value="WH-like_DNA-bd_sf"/>
</dbReference>
<dbReference type="EMBL" id="CP009285">
    <property type="protein sequence ID" value="AIQ56641.1"/>
    <property type="molecule type" value="Genomic_DNA"/>
</dbReference>
<evidence type="ECO:0000256" key="2">
    <source>
        <dbReference type="ARBA" id="ARBA00023125"/>
    </source>
</evidence>
<dbReference type="InterPro" id="IPR001867">
    <property type="entry name" value="OmpR/PhoB-type_DNA-bd"/>
</dbReference>
<keyword evidence="7" id="KW-1185">Reference proteome</keyword>
<dbReference type="AlphaFoldDB" id="A0A089L583"/>
<gene>
    <name evidence="6" type="ORF">PBOR_06565</name>
</gene>
<dbReference type="Proteomes" id="UP000029518">
    <property type="component" value="Chromosome"/>
</dbReference>
<reference evidence="6" key="1">
    <citation type="submission" date="2014-08" db="EMBL/GenBank/DDBJ databases">
        <title>Comparative genomics of the Paenibacillus odorifer group.</title>
        <authorList>
            <person name="den Bakker H.C."/>
            <person name="Tsai Y.-C.Y.-C."/>
            <person name="Martin N."/>
            <person name="Korlach J."/>
            <person name="Wiedmann M."/>
        </authorList>
    </citation>
    <scope>NUCLEOTIDE SEQUENCE [LARGE SCALE GENOMIC DNA]</scope>
    <source>
        <strain evidence="6">DSM 13188</strain>
    </source>
</reference>
<dbReference type="KEGG" id="pbd:PBOR_06565"/>
<dbReference type="GO" id="GO:0000160">
    <property type="term" value="P:phosphorelay signal transduction system"/>
    <property type="evidence" value="ECO:0007669"/>
    <property type="project" value="InterPro"/>
</dbReference>
<dbReference type="GO" id="GO:0006355">
    <property type="term" value="P:regulation of DNA-templated transcription"/>
    <property type="evidence" value="ECO:0007669"/>
    <property type="project" value="InterPro"/>
</dbReference>
<evidence type="ECO:0000256" key="3">
    <source>
        <dbReference type="ARBA" id="ARBA00023163"/>
    </source>
</evidence>
<sequence length="198" mass="23038">MFHFKELEALVDIVKDGLRFDGVVVSTPDFNLGFIHTMQYLQQMLKLKVFLIVEKISTQGITVQFPSNHIYIDSSGGHGFQEELFSRLRCWFDEELSVNTHCTRQIKDIALNLHSKSLKVGEVIIELTSKEYELLDLLLECQGQYIPTEKILHHLWDSYTSPEIVRQYVYKLRHKIETTAGRSDIIHFRRGIGYSVSF</sequence>
<keyword evidence="2 4" id="KW-0238">DNA-binding</keyword>
<dbReference type="Gene3D" id="1.10.10.10">
    <property type="entry name" value="Winged helix-like DNA-binding domain superfamily/Winged helix DNA-binding domain"/>
    <property type="match status" value="1"/>
</dbReference>
<dbReference type="InterPro" id="IPR016032">
    <property type="entry name" value="Sig_transdc_resp-reg_C-effctor"/>
</dbReference>
<dbReference type="SMART" id="SM00862">
    <property type="entry name" value="Trans_reg_C"/>
    <property type="match status" value="1"/>
</dbReference>
<keyword evidence="3" id="KW-0804">Transcription</keyword>
<dbReference type="Pfam" id="PF00486">
    <property type="entry name" value="Trans_reg_C"/>
    <property type="match status" value="1"/>
</dbReference>
<evidence type="ECO:0000256" key="4">
    <source>
        <dbReference type="PROSITE-ProRule" id="PRU01091"/>
    </source>
</evidence>
<protein>
    <recommendedName>
        <fullName evidence="5">OmpR/PhoB-type domain-containing protein</fullName>
    </recommendedName>
</protein>
<evidence type="ECO:0000256" key="1">
    <source>
        <dbReference type="ARBA" id="ARBA00023015"/>
    </source>
</evidence>
<evidence type="ECO:0000259" key="5">
    <source>
        <dbReference type="PROSITE" id="PS51755"/>
    </source>
</evidence>
<accession>A0A089L583</accession>
<keyword evidence="1" id="KW-0805">Transcription regulation</keyword>
<name>A0A089L583_PAEBO</name>
<dbReference type="HOGENOM" id="CLU_1154573_0_0_9"/>
<evidence type="ECO:0000313" key="7">
    <source>
        <dbReference type="Proteomes" id="UP000029518"/>
    </source>
</evidence>
<dbReference type="SUPFAM" id="SSF46894">
    <property type="entry name" value="C-terminal effector domain of the bipartite response regulators"/>
    <property type="match status" value="1"/>
</dbReference>
<dbReference type="PROSITE" id="PS51755">
    <property type="entry name" value="OMPR_PHOB"/>
    <property type="match status" value="1"/>
</dbReference>
<dbReference type="GO" id="GO:0003677">
    <property type="term" value="F:DNA binding"/>
    <property type="evidence" value="ECO:0007669"/>
    <property type="project" value="UniProtKB-UniRule"/>
</dbReference>
<proteinExistence type="predicted"/>